<dbReference type="CDD" id="cd16018">
    <property type="entry name" value="Enpp"/>
    <property type="match status" value="1"/>
</dbReference>
<dbReference type="PANTHER" id="PTHR10151:SF120">
    <property type="entry name" value="BIS(5'-ADENOSYL)-TRIPHOSPHATASE"/>
    <property type="match status" value="1"/>
</dbReference>
<dbReference type="AlphaFoldDB" id="B1ZZ31"/>
<keyword evidence="3" id="KW-1185">Reference proteome</keyword>
<feature type="signal peptide" evidence="1">
    <location>
        <begin position="1"/>
        <end position="26"/>
    </location>
</feature>
<dbReference type="eggNOG" id="COG1524">
    <property type="taxonomic scope" value="Bacteria"/>
</dbReference>
<dbReference type="KEGG" id="ote:Oter_3829"/>
<sequence length="312" mass="34161">MTLSLFRRPRLLAWGSVFLLALTAAAARSAALPQRPIPAIEYVMVVSIDGMRPDVALLADTPTLHALVREGAYTFWAKTTAVSITLPSHVSMLTGVTPGRHGIMWNKELPFAEPVYPAVPTIMELATRAGYTTALVAGKPKFAALNKPGTITYSWIQPKTATDAQVATAAVEIIEQHQPAFLMVHFPAVDGVGHDFGWGSPEQRERLEQTDREFKRVLDALDRTNLRAKTLVLVTADHGGTGLTHGAEDPRSRHIPWIVAGPGVRRFYDLTRVENLEVRTEDTFATVAYLLGLPLPEKIDGKPVRAAFTDAR</sequence>
<keyword evidence="1" id="KW-0732">Signal</keyword>
<dbReference type="Proteomes" id="UP000007013">
    <property type="component" value="Chromosome"/>
</dbReference>
<accession>B1ZZ31</accession>
<dbReference type="PANTHER" id="PTHR10151">
    <property type="entry name" value="ECTONUCLEOTIDE PYROPHOSPHATASE/PHOSPHODIESTERASE"/>
    <property type="match status" value="1"/>
</dbReference>
<dbReference type="OrthoDB" id="9779418at2"/>
<evidence type="ECO:0000313" key="2">
    <source>
        <dbReference type="EMBL" id="ACB77103.1"/>
    </source>
</evidence>
<evidence type="ECO:0000256" key="1">
    <source>
        <dbReference type="SAM" id="SignalP"/>
    </source>
</evidence>
<dbReference type="RefSeq" id="WP_012376632.1">
    <property type="nucleotide sequence ID" value="NC_010571.1"/>
</dbReference>
<dbReference type="InterPro" id="IPR017850">
    <property type="entry name" value="Alkaline_phosphatase_core_sf"/>
</dbReference>
<dbReference type="Pfam" id="PF01663">
    <property type="entry name" value="Phosphodiest"/>
    <property type="match status" value="1"/>
</dbReference>
<gene>
    <name evidence="2" type="ordered locus">Oter_3829</name>
</gene>
<proteinExistence type="predicted"/>
<dbReference type="GO" id="GO:0016787">
    <property type="term" value="F:hydrolase activity"/>
    <property type="evidence" value="ECO:0007669"/>
    <property type="project" value="UniProtKB-ARBA"/>
</dbReference>
<dbReference type="SUPFAM" id="SSF53649">
    <property type="entry name" value="Alkaline phosphatase-like"/>
    <property type="match status" value="1"/>
</dbReference>
<organism evidence="2 3">
    <name type="scientific">Opitutus terrae (strain DSM 11246 / JCM 15787 / PB90-1)</name>
    <dbReference type="NCBI Taxonomy" id="452637"/>
    <lineage>
        <taxon>Bacteria</taxon>
        <taxon>Pseudomonadati</taxon>
        <taxon>Verrucomicrobiota</taxon>
        <taxon>Opitutia</taxon>
        <taxon>Opitutales</taxon>
        <taxon>Opitutaceae</taxon>
        <taxon>Opitutus</taxon>
    </lineage>
</organism>
<dbReference type="InterPro" id="IPR002591">
    <property type="entry name" value="Phosphodiest/P_Trfase"/>
</dbReference>
<evidence type="ECO:0000313" key="3">
    <source>
        <dbReference type="Proteomes" id="UP000007013"/>
    </source>
</evidence>
<protein>
    <submittedName>
        <fullName evidence="2">Type I phosphodiesterase/nucleotide pyrophosphatase</fullName>
    </submittedName>
</protein>
<reference evidence="2 3" key="1">
    <citation type="journal article" date="2011" name="J. Bacteriol.">
        <title>Genome sequence of the verrucomicrobium Opitutus terrae PB90-1, an abundant inhabitant of rice paddy soil ecosystems.</title>
        <authorList>
            <person name="van Passel M.W."/>
            <person name="Kant R."/>
            <person name="Palva A."/>
            <person name="Copeland A."/>
            <person name="Lucas S."/>
            <person name="Lapidus A."/>
            <person name="Glavina del Rio T."/>
            <person name="Pitluck S."/>
            <person name="Goltsman E."/>
            <person name="Clum A."/>
            <person name="Sun H."/>
            <person name="Schmutz J."/>
            <person name="Larimer F.W."/>
            <person name="Land M.L."/>
            <person name="Hauser L."/>
            <person name="Kyrpides N."/>
            <person name="Mikhailova N."/>
            <person name="Richardson P.P."/>
            <person name="Janssen P.H."/>
            <person name="de Vos W.M."/>
            <person name="Smidt H."/>
        </authorList>
    </citation>
    <scope>NUCLEOTIDE SEQUENCE [LARGE SCALE GENOMIC DNA]</scope>
    <source>
        <strain evidence="3">DSM 11246 / JCM 15787 / PB90-1</strain>
    </source>
</reference>
<dbReference type="STRING" id="452637.Oter_3829"/>
<feature type="chain" id="PRO_5002774748" evidence="1">
    <location>
        <begin position="27"/>
        <end position="312"/>
    </location>
</feature>
<name>B1ZZ31_OPITP</name>
<dbReference type="EMBL" id="CP001032">
    <property type="protein sequence ID" value="ACB77103.1"/>
    <property type="molecule type" value="Genomic_DNA"/>
</dbReference>
<dbReference type="Gene3D" id="3.40.720.10">
    <property type="entry name" value="Alkaline Phosphatase, subunit A"/>
    <property type="match status" value="1"/>
</dbReference>
<dbReference type="HOGENOM" id="CLU_078712_0_0_0"/>